<gene>
    <name evidence="2" type="ORF">SAMN05877842_110181</name>
</gene>
<keyword evidence="1" id="KW-0812">Transmembrane</keyword>
<feature type="transmembrane region" description="Helical" evidence="1">
    <location>
        <begin position="71"/>
        <end position="89"/>
    </location>
</feature>
<keyword evidence="1" id="KW-0472">Membrane</keyword>
<name>A0A285UI84_9BACL</name>
<evidence type="ECO:0000313" key="3">
    <source>
        <dbReference type="Proteomes" id="UP000219252"/>
    </source>
</evidence>
<dbReference type="EMBL" id="OBQC01000010">
    <property type="protein sequence ID" value="SOC41590.1"/>
    <property type="molecule type" value="Genomic_DNA"/>
</dbReference>
<feature type="transmembrane region" description="Helical" evidence="1">
    <location>
        <begin position="33"/>
        <end position="50"/>
    </location>
</feature>
<reference evidence="3" key="1">
    <citation type="submission" date="2017-08" db="EMBL/GenBank/DDBJ databases">
        <authorList>
            <person name="Varghese N."/>
            <person name="Submissions S."/>
        </authorList>
    </citation>
    <scope>NUCLEOTIDE SEQUENCE [LARGE SCALE GENOMIC DNA]</scope>
    <source>
        <strain evidence="3">JC23</strain>
    </source>
</reference>
<feature type="transmembrane region" description="Helical" evidence="1">
    <location>
        <begin position="9"/>
        <end position="27"/>
    </location>
</feature>
<protein>
    <submittedName>
        <fullName evidence="2">Uncharacterized protein</fullName>
    </submittedName>
</protein>
<sequence length="90" mass="10757">MIYMRISSLLYLIVFLLSFGVYFYYIEAILVEMWQRFLGFMILLYLLQFLKRKAELHFEFLNKRINKELSVWIVIGLFSGVIIFGMLTGA</sequence>
<accession>A0A285UI84</accession>
<organism evidence="2 3">
    <name type="scientific">Ureibacillus acetophenoni</name>
    <dbReference type="NCBI Taxonomy" id="614649"/>
    <lineage>
        <taxon>Bacteria</taxon>
        <taxon>Bacillati</taxon>
        <taxon>Bacillota</taxon>
        <taxon>Bacilli</taxon>
        <taxon>Bacillales</taxon>
        <taxon>Caryophanaceae</taxon>
        <taxon>Ureibacillus</taxon>
    </lineage>
</organism>
<dbReference type="Proteomes" id="UP000219252">
    <property type="component" value="Unassembled WGS sequence"/>
</dbReference>
<evidence type="ECO:0000313" key="2">
    <source>
        <dbReference type="EMBL" id="SOC41590.1"/>
    </source>
</evidence>
<keyword evidence="3" id="KW-1185">Reference proteome</keyword>
<evidence type="ECO:0000256" key="1">
    <source>
        <dbReference type="SAM" id="Phobius"/>
    </source>
</evidence>
<dbReference type="AlphaFoldDB" id="A0A285UI84"/>
<keyword evidence="1" id="KW-1133">Transmembrane helix</keyword>
<proteinExistence type="predicted"/>